<dbReference type="EMBL" id="CP104013">
    <property type="protein sequence ID" value="UYP47324.1"/>
    <property type="molecule type" value="Genomic_DNA"/>
</dbReference>
<dbReference type="InterPro" id="IPR039697">
    <property type="entry name" value="Alcohol_dehydrogenase_Fe"/>
</dbReference>
<dbReference type="Gene3D" id="3.40.50.1970">
    <property type="match status" value="1"/>
</dbReference>
<dbReference type="InterPro" id="IPR001670">
    <property type="entry name" value="ADH_Fe/GldA"/>
</dbReference>
<dbReference type="Proteomes" id="UP001208689">
    <property type="component" value="Chromosome"/>
</dbReference>
<dbReference type="Pfam" id="PF25137">
    <property type="entry name" value="ADH_Fe_C"/>
    <property type="match status" value="1"/>
</dbReference>
<evidence type="ECO:0008006" key="6">
    <source>
        <dbReference type="Google" id="ProtNLM"/>
    </source>
</evidence>
<dbReference type="PANTHER" id="PTHR11496:SF83">
    <property type="entry name" value="HYDROXYACID-OXOACID TRANSHYDROGENASE, MITOCHONDRIAL"/>
    <property type="match status" value="1"/>
</dbReference>
<reference evidence="4" key="1">
    <citation type="submission" date="2022-09" db="EMBL/GenBank/DDBJ databases">
        <title>Actin cytoskeleton and complex cell architecture in an #Asgard archaeon.</title>
        <authorList>
            <person name="Ponce Toledo R.I."/>
            <person name="Schleper C."/>
            <person name="Rodrigues Oliveira T."/>
            <person name="Wollweber F."/>
            <person name="Xu J."/>
            <person name="Rittmann S."/>
            <person name="Klingl A."/>
            <person name="Pilhofer M."/>
        </authorList>
    </citation>
    <scope>NUCLEOTIDE SEQUENCE</scope>
    <source>
        <strain evidence="4">B-35</strain>
    </source>
</reference>
<keyword evidence="5" id="KW-1185">Reference proteome</keyword>
<organism evidence="4 5">
    <name type="scientific">Candidatus Lokiarchaeum ossiferum</name>
    <dbReference type="NCBI Taxonomy" id="2951803"/>
    <lineage>
        <taxon>Archaea</taxon>
        <taxon>Promethearchaeati</taxon>
        <taxon>Promethearchaeota</taxon>
        <taxon>Promethearchaeia</taxon>
        <taxon>Promethearchaeales</taxon>
        <taxon>Promethearchaeaceae</taxon>
        <taxon>Candidatus Lokiarchaeum</taxon>
    </lineage>
</organism>
<feature type="domain" description="Alcohol dehydrogenase iron-type/glycerol dehydrogenase GldA" evidence="2">
    <location>
        <begin position="16"/>
        <end position="173"/>
    </location>
</feature>
<dbReference type="InterPro" id="IPR056798">
    <property type="entry name" value="ADH_Fe_C"/>
</dbReference>
<dbReference type="Pfam" id="PF00465">
    <property type="entry name" value="Fe-ADH"/>
    <property type="match status" value="1"/>
</dbReference>
<dbReference type="SUPFAM" id="SSF56796">
    <property type="entry name" value="Dehydroquinate synthase-like"/>
    <property type="match status" value="1"/>
</dbReference>
<name>A0ABY6HY09_9ARCH</name>
<dbReference type="Gene3D" id="1.20.1090.10">
    <property type="entry name" value="Dehydroquinate synthase-like - alpha domain"/>
    <property type="match status" value="1"/>
</dbReference>
<feature type="domain" description="Fe-containing alcohol dehydrogenase-like C-terminal" evidence="3">
    <location>
        <begin position="189"/>
        <end position="295"/>
    </location>
</feature>
<keyword evidence="1" id="KW-0560">Oxidoreductase</keyword>
<gene>
    <name evidence="4" type="ORF">NEF87_003609</name>
</gene>
<evidence type="ECO:0000256" key="1">
    <source>
        <dbReference type="ARBA" id="ARBA00023002"/>
    </source>
</evidence>
<evidence type="ECO:0000259" key="2">
    <source>
        <dbReference type="Pfam" id="PF00465"/>
    </source>
</evidence>
<evidence type="ECO:0000259" key="3">
    <source>
        <dbReference type="Pfam" id="PF25137"/>
    </source>
</evidence>
<proteinExistence type="predicted"/>
<accession>A0ABY6HY09</accession>
<protein>
    <recommendedName>
        <fullName evidence="6">Iron-containing alcohol dehydrogenase</fullName>
    </recommendedName>
</protein>
<evidence type="ECO:0000313" key="5">
    <source>
        <dbReference type="Proteomes" id="UP001208689"/>
    </source>
</evidence>
<sequence length="360" mass="40081">MIKKKLMVKRILNTPEVYYKKGAIACLKSIEATNLLLMVARPVHESEYFAKVEKYTKEKTTLIESIDIINQDQIIQLREKYASTKLDAIVAIGGGSTLDPAKILRILLSHPELSFEDLKTNQFITDNHIKLVAIPTTPGTGSETTSVAVIYDAHGHKFPFTNQGFMPDMAILDHAFLTTLPVDLLHVFGADIFSHAAEGTLSMMSTPIMKSISSSSLDLLQLGFAQLHENPTDVKALGNIMYSGYLAGIVQGNAYVGVGHALAHSLEQQIKISHGAAILWVFKNVLGWYQKQTDKPIYQEYLDSWSSLGFEDYSSTIDPQAIDVDQWATATMQDPSISTSPIRFKQEQVIELIQWILQHK</sequence>
<dbReference type="PANTHER" id="PTHR11496">
    <property type="entry name" value="ALCOHOL DEHYDROGENASE"/>
    <property type="match status" value="1"/>
</dbReference>
<evidence type="ECO:0000313" key="4">
    <source>
        <dbReference type="EMBL" id="UYP47324.1"/>
    </source>
</evidence>